<evidence type="ECO:0000256" key="4">
    <source>
        <dbReference type="ARBA" id="ARBA00022692"/>
    </source>
</evidence>
<dbReference type="PANTHER" id="PTHR19139:SF270">
    <property type="entry name" value="ENTOMOGLYCEROPORIN 1-RELATED"/>
    <property type="match status" value="1"/>
</dbReference>
<protein>
    <submittedName>
        <fullName evidence="9">Uncharacterized protein</fullName>
    </submittedName>
</protein>
<comment type="subcellular location">
    <subcellularLocation>
        <location evidence="1">Membrane</location>
        <topology evidence="1">Multi-pass membrane protein</topology>
    </subcellularLocation>
</comment>
<dbReference type="CDD" id="cd00333">
    <property type="entry name" value="MIP"/>
    <property type="match status" value="1"/>
</dbReference>
<dbReference type="PRINTS" id="PR00783">
    <property type="entry name" value="MINTRINSICP"/>
</dbReference>
<feature type="transmembrane region" description="Helical" evidence="8">
    <location>
        <begin position="182"/>
        <end position="203"/>
    </location>
</feature>
<keyword evidence="3 7" id="KW-0813">Transport</keyword>
<dbReference type="EMBL" id="JAPWTJ010000652">
    <property type="protein sequence ID" value="KAJ8976589.1"/>
    <property type="molecule type" value="Genomic_DNA"/>
</dbReference>
<evidence type="ECO:0000313" key="9">
    <source>
        <dbReference type="EMBL" id="KAJ8976589.1"/>
    </source>
</evidence>
<feature type="transmembrane region" description="Helical" evidence="8">
    <location>
        <begin position="254"/>
        <end position="273"/>
    </location>
</feature>
<keyword evidence="6 8" id="KW-0472">Membrane</keyword>
<gene>
    <name evidence="9" type="ORF">NQ317_004687</name>
</gene>
<evidence type="ECO:0000256" key="5">
    <source>
        <dbReference type="ARBA" id="ARBA00022989"/>
    </source>
</evidence>
<name>A0ABQ9JFA9_9CUCU</name>
<evidence type="ECO:0000256" key="2">
    <source>
        <dbReference type="ARBA" id="ARBA00006175"/>
    </source>
</evidence>
<dbReference type="Gene3D" id="1.20.1080.10">
    <property type="entry name" value="Glycerol uptake facilitator protein"/>
    <property type="match status" value="1"/>
</dbReference>
<dbReference type="PROSITE" id="PS00221">
    <property type="entry name" value="MIP"/>
    <property type="match status" value="1"/>
</dbReference>
<accession>A0ABQ9JFA9</accession>
<evidence type="ECO:0000256" key="6">
    <source>
        <dbReference type="ARBA" id="ARBA00023136"/>
    </source>
</evidence>
<keyword evidence="5 8" id="KW-1133">Transmembrane helix</keyword>
<evidence type="ECO:0000256" key="8">
    <source>
        <dbReference type="SAM" id="Phobius"/>
    </source>
</evidence>
<keyword evidence="4 7" id="KW-0812">Transmembrane</keyword>
<dbReference type="InterPro" id="IPR022357">
    <property type="entry name" value="MIP_CS"/>
</dbReference>
<evidence type="ECO:0000256" key="1">
    <source>
        <dbReference type="ARBA" id="ARBA00004141"/>
    </source>
</evidence>
<keyword evidence="10" id="KW-1185">Reference proteome</keyword>
<dbReference type="PANTHER" id="PTHR19139">
    <property type="entry name" value="AQUAPORIN TRANSPORTER"/>
    <property type="match status" value="1"/>
</dbReference>
<feature type="transmembrane region" description="Helical" evidence="8">
    <location>
        <begin position="215"/>
        <end position="234"/>
    </location>
</feature>
<dbReference type="InterPro" id="IPR000425">
    <property type="entry name" value="MIP"/>
</dbReference>
<dbReference type="Proteomes" id="UP001162164">
    <property type="component" value="Unassembled WGS sequence"/>
</dbReference>
<comment type="caution">
    <text evidence="9">The sequence shown here is derived from an EMBL/GenBank/DDBJ whole genome shotgun (WGS) entry which is preliminary data.</text>
</comment>
<proteinExistence type="inferred from homology"/>
<evidence type="ECO:0000256" key="7">
    <source>
        <dbReference type="RuleBase" id="RU000477"/>
    </source>
</evidence>
<reference evidence="9" key="1">
    <citation type="journal article" date="2023" name="Insect Mol. Biol.">
        <title>Genome sequencing provides insights into the evolution of gene families encoding plant cell wall-degrading enzymes in longhorned beetles.</title>
        <authorList>
            <person name="Shin N.R."/>
            <person name="Okamura Y."/>
            <person name="Kirsch R."/>
            <person name="Pauchet Y."/>
        </authorList>
    </citation>
    <scope>NUCLEOTIDE SEQUENCE</scope>
    <source>
        <strain evidence="9">MMC_N1</strain>
    </source>
</reference>
<dbReference type="SUPFAM" id="SSF81338">
    <property type="entry name" value="Aquaporin-like"/>
    <property type="match status" value="1"/>
</dbReference>
<evidence type="ECO:0000256" key="3">
    <source>
        <dbReference type="ARBA" id="ARBA00022448"/>
    </source>
</evidence>
<organism evidence="9 10">
    <name type="scientific">Molorchus minor</name>
    <dbReference type="NCBI Taxonomy" id="1323400"/>
    <lineage>
        <taxon>Eukaryota</taxon>
        <taxon>Metazoa</taxon>
        <taxon>Ecdysozoa</taxon>
        <taxon>Arthropoda</taxon>
        <taxon>Hexapoda</taxon>
        <taxon>Insecta</taxon>
        <taxon>Pterygota</taxon>
        <taxon>Neoptera</taxon>
        <taxon>Endopterygota</taxon>
        <taxon>Coleoptera</taxon>
        <taxon>Polyphaga</taxon>
        <taxon>Cucujiformia</taxon>
        <taxon>Chrysomeloidea</taxon>
        <taxon>Cerambycidae</taxon>
        <taxon>Lamiinae</taxon>
        <taxon>Monochamini</taxon>
        <taxon>Molorchus</taxon>
    </lineage>
</organism>
<comment type="similarity">
    <text evidence="2 7">Belongs to the MIP/aquaporin (TC 1.A.8) family.</text>
</comment>
<sequence length="297" mass="31572">MVDRQFTHQNGLPPVLILPSPALTPPPPEPKWVSPEANHMYKKVQINDNMSTMDRVVLFVAEFAGTAILVLIGCMGCANQVADAKVSSEQVALTFGLAVMISVQIFGHISGCHINPAVTVAAVTLGNIPLIQVPIFIIGQMLGGLAGFGLIKAVTPIDLVKPKFNESVSLCSPSFNPTLTPIQAMLVEFLLSLMLVLVCCAIWDSRNDGNTDSLSIRLGLTVAGLAMAGGPYTGANINPARSFGPALINGDWDYQWVYWVGPLGAGFVGALFYRMVFLGEAITTNETSPEVTAGSEK</sequence>
<dbReference type="NCBIfam" id="TIGR00861">
    <property type="entry name" value="MIP"/>
    <property type="match status" value="1"/>
</dbReference>
<feature type="transmembrane region" description="Helical" evidence="8">
    <location>
        <begin position="56"/>
        <end position="78"/>
    </location>
</feature>
<feature type="transmembrane region" description="Helical" evidence="8">
    <location>
        <begin position="90"/>
        <end position="109"/>
    </location>
</feature>
<dbReference type="InterPro" id="IPR034294">
    <property type="entry name" value="Aquaporin_transptr"/>
</dbReference>
<dbReference type="Pfam" id="PF00230">
    <property type="entry name" value="MIP"/>
    <property type="match status" value="1"/>
</dbReference>
<dbReference type="InterPro" id="IPR023271">
    <property type="entry name" value="Aquaporin-like"/>
</dbReference>
<evidence type="ECO:0000313" key="10">
    <source>
        <dbReference type="Proteomes" id="UP001162164"/>
    </source>
</evidence>